<dbReference type="Proteomes" id="UP000195521">
    <property type="component" value="Unassembled WGS sequence"/>
</dbReference>
<keyword evidence="3" id="KW-1185">Reference proteome</keyword>
<keyword evidence="1" id="KW-0812">Transmembrane</keyword>
<dbReference type="OrthoDB" id="381216at2759"/>
<evidence type="ECO:0000256" key="1">
    <source>
        <dbReference type="SAM" id="Phobius"/>
    </source>
</evidence>
<keyword evidence="1" id="KW-1133">Transmembrane helix</keyword>
<gene>
    <name evidence="2" type="ORF">PGO_004130</name>
</gene>
<evidence type="ECO:0000313" key="2">
    <source>
        <dbReference type="EMBL" id="GAW84638.1"/>
    </source>
</evidence>
<organism evidence="2 3">
    <name type="scientific">Plasmodium gonderi</name>
    <dbReference type="NCBI Taxonomy" id="77519"/>
    <lineage>
        <taxon>Eukaryota</taxon>
        <taxon>Sar</taxon>
        <taxon>Alveolata</taxon>
        <taxon>Apicomplexa</taxon>
        <taxon>Aconoidasida</taxon>
        <taxon>Haemosporida</taxon>
        <taxon>Plasmodiidae</taxon>
        <taxon>Plasmodium</taxon>
        <taxon>Plasmodium (Plasmodium)</taxon>
    </lineage>
</organism>
<dbReference type="GeneID" id="39745446"/>
<proteinExistence type="predicted"/>
<keyword evidence="1" id="KW-0472">Membrane</keyword>
<sequence>MAKSIYDVLKNFPECKNKVDEYSTDWISGLGGPWKDLCDEHAKKLLLNKLIPEEKKSKIICTQAMRYLVDVNGRMNKSLNEAGCDYLYYWIYERLHNHDKDISVHVNDVHNELLDIFTEKYKIIGNNNICRNLEDPITKIYFPQIIDVYNVYNKIIKYTSSNDNVFKEVVDIMNKHNEKIESLYSEIKKSRIIIPCKSNTIVPIMITFVVAVLISIFIFVLLKFTKYGSLLRHGVLWKRNHWDSLGEENNMFEIPDISSSFSRENEYNISYNYR</sequence>
<comment type="caution">
    <text evidence="2">The sequence shown here is derived from an EMBL/GenBank/DDBJ whole genome shotgun (WGS) entry which is preliminary data.</text>
</comment>
<dbReference type="AlphaFoldDB" id="A0A1Y1JT73"/>
<reference evidence="3" key="1">
    <citation type="submission" date="2017-04" db="EMBL/GenBank/DDBJ databases">
        <title>Plasmodium gonderi genome.</title>
        <authorList>
            <person name="Arisue N."/>
            <person name="Honma H."/>
            <person name="Kawai S."/>
            <person name="Tougan T."/>
            <person name="Tanabe K."/>
            <person name="Horii T."/>
        </authorList>
    </citation>
    <scope>NUCLEOTIDE SEQUENCE [LARGE SCALE GENOMIC DNA]</scope>
    <source>
        <strain evidence="3">ATCC 30045</strain>
    </source>
</reference>
<name>A0A1Y1JT73_PLAGO</name>
<feature type="transmembrane region" description="Helical" evidence="1">
    <location>
        <begin position="201"/>
        <end position="222"/>
    </location>
</feature>
<accession>A0A1Y1JT73</accession>
<dbReference type="RefSeq" id="XP_028547227.1">
    <property type="nucleotide sequence ID" value="XM_028691426.1"/>
</dbReference>
<protein>
    <submittedName>
        <fullName evidence="2">Variable surface protein</fullName>
    </submittedName>
</protein>
<evidence type="ECO:0000313" key="3">
    <source>
        <dbReference type="Proteomes" id="UP000195521"/>
    </source>
</evidence>
<dbReference type="EMBL" id="BDQF01000545">
    <property type="protein sequence ID" value="GAW84638.1"/>
    <property type="molecule type" value="Genomic_DNA"/>
</dbReference>